<feature type="transmembrane region" description="Helical" evidence="1">
    <location>
        <begin position="201"/>
        <end position="219"/>
    </location>
</feature>
<evidence type="ECO:0008006" key="4">
    <source>
        <dbReference type="Google" id="ProtNLM"/>
    </source>
</evidence>
<protein>
    <recommendedName>
        <fullName evidence="4">ABC-2 family transporter protein</fullName>
    </recommendedName>
</protein>
<proteinExistence type="predicted"/>
<evidence type="ECO:0000256" key="1">
    <source>
        <dbReference type="SAM" id="Phobius"/>
    </source>
</evidence>
<reference evidence="2" key="1">
    <citation type="journal article" date="2021" name="PeerJ">
        <title>Extensive microbial diversity within the chicken gut microbiome revealed by metagenomics and culture.</title>
        <authorList>
            <person name="Gilroy R."/>
            <person name="Ravi A."/>
            <person name="Getino M."/>
            <person name="Pursley I."/>
            <person name="Horton D.L."/>
            <person name="Alikhan N.F."/>
            <person name="Baker D."/>
            <person name="Gharbi K."/>
            <person name="Hall N."/>
            <person name="Watson M."/>
            <person name="Adriaenssens E.M."/>
            <person name="Foster-Nyarko E."/>
            <person name="Jarju S."/>
            <person name="Secka A."/>
            <person name="Antonio M."/>
            <person name="Oren A."/>
            <person name="Chaudhuri R.R."/>
            <person name="La Ragione R."/>
            <person name="Hildebrand F."/>
            <person name="Pallen M.J."/>
        </authorList>
    </citation>
    <scope>NUCLEOTIDE SEQUENCE</scope>
    <source>
        <strain evidence="2">ChiSjej1B19-8411</strain>
    </source>
</reference>
<keyword evidence="1" id="KW-0812">Transmembrane</keyword>
<organism evidence="2 3">
    <name type="scientific">Candidatus Blautia gallistercoris</name>
    <dbReference type="NCBI Taxonomy" id="2838490"/>
    <lineage>
        <taxon>Bacteria</taxon>
        <taxon>Bacillati</taxon>
        <taxon>Bacillota</taxon>
        <taxon>Clostridia</taxon>
        <taxon>Lachnospirales</taxon>
        <taxon>Lachnospiraceae</taxon>
        <taxon>Blautia</taxon>
    </lineage>
</organism>
<reference evidence="2" key="2">
    <citation type="submission" date="2021-04" db="EMBL/GenBank/DDBJ databases">
        <authorList>
            <person name="Gilroy R."/>
        </authorList>
    </citation>
    <scope>NUCLEOTIDE SEQUENCE</scope>
    <source>
        <strain evidence="2">ChiSjej1B19-8411</strain>
    </source>
</reference>
<evidence type="ECO:0000313" key="2">
    <source>
        <dbReference type="EMBL" id="HIX58398.1"/>
    </source>
</evidence>
<name>A0A9D1WG28_9FIRM</name>
<dbReference type="Proteomes" id="UP000886817">
    <property type="component" value="Unassembled WGS sequence"/>
</dbReference>
<dbReference type="EMBL" id="DXEX01000042">
    <property type="protein sequence ID" value="HIX58398.1"/>
    <property type="molecule type" value="Genomic_DNA"/>
</dbReference>
<keyword evidence="1" id="KW-1133">Transmembrane helix</keyword>
<comment type="caution">
    <text evidence="2">The sequence shown here is derived from an EMBL/GenBank/DDBJ whole genome shotgun (WGS) entry which is preliminary data.</text>
</comment>
<feature type="transmembrane region" description="Helical" evidence="1">
    <location>
        <begin position="170"/>
        <end position="194"/>
    </location>
</feature>
<dbReference type="AlphaFoldDB" id="A0A9D1WG28"/>
<feature type="transmembrane region" description="Helical" evidence="1">
    <location>
        <begin position="99"/>
        <end position="131"/>
    </location>
</feature>
<accession>A0A9D1WG28</accession>
<keyword evidence="1" id="KW-0472">Membrane</keyword>
<feature type="transmembrane region" description="Helical" evidence="1">
    <location>
        <begin position="56"/>
        <end position="78"/>
    </location>
</feature>
<gene>
    <name evidence="2" type="ORF">IAA45_01595</name>
</gene>
<sequence length="292" mass="32844">MRQVGAVVRFNFLGFFRNPRVILTFLLGFVVSFLLSEKVVAVTGEYQSVMQAAEPFIWTFGDVTSMLLMSVLLLLLFTDLPKLTPASPYYLVRMTRRKWLAGQFVYIVICTGIYVLFILLSTTLLCIRYTFPGNLWSETAAMLGYSGMGERLQVPVTIKVMESITPYGCMAQVALLMLGYALTLGFLILVGNLLGGRKAGFLAGLIYSLYGFLLNPQVLGKLLGMEEYEMYKIRVFVGWVSPVNHSVYGMHNFGYDLLPTVGQSLLVFGVLLFLLWMLAEKLLRTYNFGTNR</sequence>
<feature type="transmembrane region" description="Helical" evidence="1">
    <location>
        <begin position="21"/>
        <end position="44"/>
    </location>
</feature>
<evidence type="ECO:0000313" key="3">
    <source>
        <dbReference type="Proteomes" id="UP000886817"/>
    </source>
</evidence>
<feature type="transmembrane region" description="Helical" evidence="1">
    <location>
        <begin position="257"/>
        <end position="278"/>
    </location>
</feature>